<evidence type="ECO:0000313" key="1">
    <source>
        <dbReference type="EMBL" id="SNR42077.1"/>
    </source>
</evidence>
<reference evidence="2 4" key="3">
    <citation type="submission" date="2019-02" db="EMBL/GenBank/DDBJ databases">
        <authorList>
            <person name="Zhang G."/>
        </authorList>
    </citation>
    <scope>NUCLEOTIDE SEQUENCE [LARGE SCALE GENOMIC DNA]</scope>
    <source>
        <strain evidence="2 4">CMB17</strain>
    </source>
</reference>
<accession>A0A238W6M4</accession>
<evidence type="ECO:0000313" key="4">
    <source>
        <dbReference type="Proteomes" id="UP000292859"/>
    </source>
</evidence>
<protein>
    <submittedName>
        <fullName evidence="2">DUF4440 domain-containing protein</fullName>
    </submittedName>
</protein>
<dbReference type="EMBL" id="SIRL01000003">
    <property type="protein sequence ID" value="TBN51615.1"/>
    <property type="molecule type" value="Genomic_DNA"/>
</dbReference>
<evidence type="ECO:0000313" key="2">
    <source>
        <dbReference type="EMBL" id="TBN51615.1"/>
    </source>
</evidence>
<name>A0A238W6M4_9RHOB</name>
<dbReference type="Proteomes" id="UP000198409">
    <property type="component" value="Unassembled WGS sequence"/>
</dbReference>
<dbReference type="OrthoDB" id="7353854at2"/>
<reference evidence="1" key="2">
    <citation type="submission" date="2017-06" db="EMBL/GenBank/DDBJ databases">
        <authorList>
            <person name="Kim H.J."/>
            <person name="Triplett B.A."/>
        </authorList>
    </citation>
    <scope>NUCLEOTIDE SEQUENCE [LARGE SCALE GENOMIC DNA]</scope>
    <source>
        <strain evidence="1">DSM 26170</strain>
    </source>
</reference>
<gene>
    <name evidence="2" type="ORF">EYF88_07465</name>
    <name evidence="1" type="ORF">SAMN06265378_103404</name>
</gene>
<dbReference type="EMBL" id="FZNM01000003">
    <property type="protein sequence ID" value="SNR42077.1"/>
    <property type="molecule type" value="Genomic_DNA"/>
</dbReference>
<evidence type="ECO:0000313" key="3">
    <source>
        <dbReference type="Proteomes" id="UP000198409"/>
    </source>
</evidence>
<dbReference type="Proteomes" id="UP000292859">
    <property type="component" value="Unassembled WGS sequence"/>
</dbReference>
<dbReference type="RefSeq" id="WP_089387531.1">
    <property type="nucleotide sequence ID" value="NZ_FZNM01000003.1"/>
</dbReference>
<organism evidence="1 3">
    <name type="scientific">Paracoccus sediminis</name>
    <dbReference type="NCBI Taxonomy" id="1214787"/>
    <lineage>
        <taxon>Bacteria</taxon>
        <taxon>Pseudomonadati</taxon>
        <taxon>Pseudomonadota</taxon>
        <taxon>Alphaproteobacteria</taxon>
        <taxon>Rhodobacterales</taxon>
        <taxon>Paracoccaceae</taxon>
        <taxon>Paracoccus</taxon>
    </lineage>
</organism>
<keyword evidence="4" id="KW-1185">Reference proteome</keyword>
<sequence>MDDDRVWKFEESLWRASEERYHQRVDPDCIMALSHAPHLFAGQAAVEAVSGTPEWDSVTFGDKNVSRPEEGMIVVGYRVTAEKSGTKFIAACTSVYRRRAHDDWTVVQHAQVVPSGHDSPG</sequence>
<reference evidence="3" key="1">
    <citation type="submission" date="2017-06" db="EMBL/GenBank/DDBJ databases">
        <authorList>
            <person name="Varghese N."/>
            <person name="Submissions S."/>
        </authorList>
    </citation>
    <scope>NUCLEOTIDE SEQUENCE [LARGE SCALE GENOMIC DNA]</scope>
    <source>
        <strain evidence="3">DSM 26170</strain>
    </source>
</reference>
<proteinExistence type="predicted"/>
<dbReference type="AlphaFoldDB" id="A0A238W6M4"/>